<gene>
    <name evidence="2" type="ORF">GCM10009836_74200</name>
</gene>
<name>A0ABN2NQH2_9PSEU</name>
<organism evidence="2 3">
    <name type="scientific">Pseudonocardia ailaonensis</name>
    <dbReference type="NCBI Taxonomy" id="367279"/>
    <lineage>
        <taxon>Bacteria</taxon>
        <taxon>Bacillati</taxon>
        <taxon>Actinomycetota</taxon>
        <taxon>Actinomycetes</taxon>
        <taxon>Pseudonocardiales</taxon>
        <taxon>Pseudonocardiaceae</taxon>
        <taxon>Pseudonocardia</taxon>
    </lineage>
</organism>
<dbReference type="EMBL" id="BAAAQK010000040">
    <property type="protein sequence ID" value="GAA1882258.1"/>
    <property type="molecule type" value="Genomic_DNA"/>
</dbReference>
<proteinExistence type="predicted"/>
<keyword evidence="3" id="KW-1185">Reference proteome</keyword>
<feature type="region of interest" description="Disordered" evidence="1">
    <location>
        <begin position="1"/>
        <end position="24"/>
    </location>
</feature>
<dbReference type="Proteomes" id="UP001500449">
    <property type="component" value="Unassembled WGS sequence"/>
</dbReference>
<evidence type="ECO:0000313" key="3">
    <source>
        <dbReference type="Proteomes" id="UP001500449"/>
    </source>
</evidence>
<evidence type="ECO:0000313" key="2">
    <source>
        <dbReference type="EMBL" id="GAA1882258.1"/>
    </source>
</evidence>
<sequence>MGNAFSFDRTDASSGPVRETRHDCDGTRQLLLAVKLLIRPAAPGRAGSENGERTSPS</sequence>
<accession>A0ABN2NQH2</accession>
<comment type="caution">
    <text evidence="2">The sequence shown here is derived from an EMBL/GenBank/DDBJ whole genome shotgun (WGS) entry which is preliminary data.</text>
</comment>
<evidence type="ECO:0008006" key="4">
    <source>
        <dbReference type="Google" id="ProtNLM"/>
    </source>
</evidence>
<evidence type="ECO:0000256" key="1">
    <source>
        <dbReference type="SAM" id="MobiDB-lite"/>
    </source>
</evidence>
<reference evidence="2 3" key="1">
    <citation type="journal article" date="2019" name="Int. J. Syst. Evol. Microbiol.">
        <title>The Global Catalogue of Microorganisms (GCM) 10K type strain sequencing project: providing services to taxonomists for standard genome sequencing and annotation.</title>
        <authorList>
            <consortium name="The Broad Institute Genomics Platform"/>
            <consortium name="The Broad Institute Genome Sequencing Center for Infectious Disease"/>
            <person name="Wu L."/>
            <person name="Ma J."/>
        </authorList>
    </citation>
    <scope>NUCLEOTIDE SEQUENCE [LARGE SCALE GENOMIC DNA]</scope>
    <source>
        <strain evidence="2 3">JCM 16009</strain>
    </source>
</reference>
<protein>
    <recommendedName>
        <fullName evidence="4">Transposase</fullName>
    </recommendedName>
</protein>